<dbReference type="AlphaFoldDB" id="A0A843UKB1"/>
<feature type="compositionally biased region" description="Low complexity" evidence="1">
    <location>
        <begin position="208"/>
        <end position="227"/>
    </location>
</feature>
<keyword evidence="2" id="KW-1133">Transmembrane helix</keyword>
<proteinExistence type="predicted"/>
<keyword evidence="2" id="KW-0472">Membrane</keyword>
<feature type="compositionally biased region" description="Basic residues" evidence="1">
    <location>
        <begin position="11"/>
        <end position="21"/>
    </location>
</feature>
<feature type="region of interest" description="Disordered" evidence="1">
    <location>
        <begin position="201"/>
        <end position="252"/>
    </location>
</feature>
<organism evidence="3 4">
    <name type="scientific">Colocasia esculenta</name>
    <name type="common">Wild taro</name>
    <name type="synonym">Arum esculentum</name>
    <dbReference type="NCBI Taxonomy" id="4460"/>
    <lineage>
        <taxon>Eukaryota</taxon>
        <taxon>Viridiplantae</taxon>
        <taxon>Streptophyta</taxon>
        <taxon>Embryophyta</taxon>
        <taxon>Tracheophyta</taxon>
        <taxon>Spermatophyta</taxon>
        <taxon>Magnoliopsida</taxon>
        <taxon>Liliopsida</taxon>
        <taxon>Araceae</taxon>
        <taxon>Aroideae</taxon>
        <taxon>Colocasieae</taxon>
        <taxon>Colocasia</taxon>
    </lineage>
</organism>
<feature type="compositionally biased region" description="Pro residues" evidence="1">
    <location>
        <begin position="228"/>
        <end position="241"/>
    </location>
</feature>
<evidence type="ECO:0000313" key="3">
    <source>
        <dbReference type="EMBL" id="MQL80379.1"/>
    </source>
</evidence>
<sequence>MGRFWGDFGSRKGKSRFRGTKRANPPGHPRIVESGEWREFPSCSRNSPRAFDFFSVCNRSATTASSLLLGDDGKPALISLLLGFYRFSFWNVVVFLLPSPWKASSPQQHAAASNMASDSMKKVCYFLFQGMIVVLLANLLKLSLKFLDATLRVYQEMEDANFCSESQLNFQICYIFLPYSDPDPDPKLMLDLNPKSDPKICLNSDPGLPTSSSLPTAPTAPTPSIIEQPPPPTSSNPPPSTFIPKDQPIASDNKCHTLKSKEFLELYPGEATRYLQTQSRNQFMDVSLHLNLRFYDMFGPFIRDSQAKYSRMKEFNFARVKLGLSDVTKGQWEHPIRGQREITPSMIVDYHLVCIHLWLVPFLQEKTLLS</sequence>
<dbReference type="Proteomes" id="UP000652761">
    <property type="component" value="Unassembled WGS sequence"/>
</dbReference>
<keyword evidence="4" id="KW-1185">Reference proteome</keyword>
<evidence type="ECO:0000256" key="2">
    <source>
        <dbReference type="SAM" id="Phobius"/>
    </source>
</evidence>
<dbReference type="EMBL" id="NMUH01000504">
    <property type="protein sequence ID" value="MQL80379.1"/>
    <property type="molecule type" value="Genomic_DNA"/>
</dbReference>
<accession>A0A843UKB1</accession>
<protein>
    <submittedName>
        <fullName evidence="3">Uncharacterized protein</fullName>
    </submittedName>
</protein>
<comment type="caution">
    <text evidence="3">The sequence shown here is derived from an EMBL/GenBank/DDBJ whole genome shotgun (WGS) entry which is preliminary data.</text>
</comment>
<evidence type="ECO:0000256" key="1">
    <source>
        <dbReference type="SAM" id="MobiDB-lite"/>
    </source>
</evidence>
<feature type="region of interest" description="Disordered" evidence="1">
    <location>
        <begin position="1"/>
        <end position="30"/>
    </location>
</feature>
<gene>
    <name evidence="3" type="ORF">Taro_012814</name>
</gene>
<reference evidence="3" key="1">
    <citation type="submission" date="2017-07" db="EMBL/GenBank/DDBJ databases">
        <title>Taro Niue Genome Assembly and Annotation.</title>
        <authorList>
            <person name="Atibalentja N."/>
            <person name="Keating K."/>
            <person name="Fields C.J."/>
        </authorList>
    </citation>
    <scope>NUCLEOTIDE SEQUENCE</scope>
    <source>
        <strain evidence="3">Niue_2</strain>
        <tissue evidence="3">Leaf</tissue>
    </source>
</reference>
<keyword evidence="2" id="KW-0812">Transmembrane</keyword>
<feature type="transmembrane region" description="Helical" evidence="2">
    <location>
        <begin position="123"/>
        <end position="140"/>
    </location>
</feature>
<name>A0A843UKB1_COLES</name>
<evidence type="ECO:0000313" key="4">
    <source>
        <dbReference type="Proteomes" id="UP000652761"/>
    </source>
</evidence>
<feature type="transmembrane region" description="Helical" evidence="2">
    <location>
        <begin position="76"/>
        <end position="97"/>
    </location>
</feature>